<dbReference type="EMBL" id="SJTG01000006">
    <property type="protein sequence ID" value="TCI06623.1"/>
    <property type="molecule type" value="Genomic_DNA"/>
</dbReference>
<keyword evidence="8 12" id="KW-1133">Transmembrane helix</keyword>
<dbReference type="InterPro" id="IPR005821">
    <property type="entry name" value="Ion_trans_dom"/>
</dbReference>
<evidence type="ECO:0000259" key="13">
    <source>
        <dbReference type="Pfam" id="PF00520"/>
    </source>
</evidence>
<evidence type="ECO:0000256" key="1">
    <source>
        <dbReference type="ARBA" id="ARBA00004141"/>
    </source>
</evidence>
<comment type="subcellular location">
    <subcellularLocation>
        <location evidence="1">Membrane</location>
        <topology evidence="1">Multi-pass membrane protein</topology>
    </subcellularLocation>
</comment>
<evidence type="ECO:0000256" key="11">
    <source>
        <dbReference type="ARBA" id="ARBA00023303"/>
    </source>
</evidence>
<keyword evidence="10 12" id="KW-0472">Membrane</keyword>
<evidence type="ECO:0000256" key="12">
    <source>
        <dbReference type="SAM" id="Phobius"/>
    </source>
</evidence>
<accession>A0A4R0YLX6</accession>
<dbReference type="PANTHER" id="PTHR11537:SF254">
    <property type="entry name" value="POTASSIUM VOLTAGE-GATED CHANNEL PROTEIN SHAB"/>
    <property type="match status" value="1"/>
</dbReference>
<dbReference type="Gene3D" id="1.20.120.350">
    <property type="entry name" value="Voltage-gated potassium channels. Chain C"/>
    <property type="match status" value="1"/>
</dbReference>
<dbReference type="GO" id="GO:0008076">
    <property type="term" value="C:voltage-gated potassium channel complex"/>
    <property type="evidence" value="ECO:0007669"/>
    <property type="project" value="InterPro"/>
</dbReference>
<evidence type="ECO:0000256" key="3">
    <source>
        <dbReference type="ARBA" id="ARBA00022538"/>
    </source>
</evidence>
<dbReference type="InterPro" id="IPR027359">
    <property type="entry name" value="Volt_channel_dom_sf"/>
</dbReference>
<evidence type="ECO:0000256" key="10">
    <source>
        <dbReference type="ARBA" id="ARBA00023136"/>
    </source>
</evidence>
<evidence type="ECO:0000256" key="2">
    <source>
        <dbReference type="ARBA" id="ARBA00022448"/>
    </source>
</evidence>
<feature type="transmembrane region" description="Helical" evidence="12">
    <location>
        <begin position="69"/>
        <end position="88"/>
    </location>
</feature>
<keyword evidence="7" id="KW-0630">Potassium</keyword>
<keyword evidence="11" id="KW-0407">Ion channel</keyword>
<dbReference type="Pfam" id="PF00520">
    <property type="entry name" value="Ion_trans"/>
    <property type="match status" value="1"/>
</dbReference>
<organism evidence="14 15">
    <name type="scientific">Dyella soli</name>
    <dbReference type="NCBI Taxonomy" id="522319"/>
    <lineage>
        <taxon>Bacteria</taxon>
        <taxon>Pseudomonadati</taxon>
        <taxon>Pseudomonadota</taxon>
        <taxon>Gammaproteobacteria</taxon>
        <taxon>Lysobacterales</taxon>
        <taxon>Rhodanobacteraceae</taxon>
        <taxon>Dyella</taxon>
    </lineage>
</organism>
<dbReference type="PRINTS" id="PR00169">
    <property type="entry name" value="KCHANNEL"/>
</dbReference>
<dbReference type="Proteomes" id="UP000291822">
    <property type="component" value="Unassembled WGS sequence"/>
</dbReference>
<evidence type="ECO:0000256" key="6">
    <source>
        <dbReference type="ARBA" id="ARBA00022882"/>
    </source>
</evidence>
<keyword evidence="2" id="KW-0813">Transport</keyword>
<evidence type="ECO:0000313" key="15">
    <source>
        <dbReference type="Proteomes" id="UP000291822"/>
    </source>
</evidence>
<feature type="transmembrane region" description="Helical" evidence="12">
    <location>
        <begin position="39"/>
        <end position="57"/>
    </location>
</feature>
<feature type="transmembrane region" description="Helical" evidence="12">
    <location>
        <begin position="224"/>
        <end position="246"/>
    </location>
</feature>
<comment type="caution">
    <text evidence="14">The sequence shown here is derived from an EMBL/GenBank/DDBJ whole genome shotgun (WGS) entry which is preliminary data.</text>
</comment>
<keyword evidence="15" id="KW-1185">Reference proteome</keyword>
<keyword evidence="5" id="KW-0631">Potassium channel</keyword>
<feature type="transmembrane region" description="Helical" evidence="12">
    <location>
        <begin position="100"/>
        <end position="122"/>
    </location>
</feature>
<reference evidence="14 15" key="1">
    <citation type="submission" date="2019-02" db="EMBL/GenBank/DDBJ databases">
        <title>Dyella amyloliquefaciens sp. nov., isolated from forest soil.</title>
        <authorList>
            <person name="Gao Z.-H."/>
            <person name="Qiu L.-H."/>
        </authorList>
    </citation>
    <scope>NUCLEOTIDE SEQUENCE [LARGE SCALE GENOMIC DNA]</scope>
    <source>
        <strain evidence="14 15">KACC 12747</strain>
    </source>
</reference>
<evidence type="ECO:0000256" key="7">
    <source>
        <dbReference type="ARBA" id="ARBA00022958"/>
    </source>
</evidence>
<keyword evidence="6" id="KW-0851">Voltage-gated channel</keyword>
<sequence length="294" mass="32753">MSVQKRFPSDSAIEPATPDGWRARWFHVIFRHDTAPGRLFDLVLMVAILLSILVAVLDTVEDLHAPLGSVFYALEWLFTIAFTLEYVVRLLVISHPRRYALSFYGIVDLMAVLPTYLTLLAAGGPHLMVIRALRILRVFRVLKMTRYVGEADMLWTTFLRARPKILVFFSTILTLVLIFGSLMYLIEGPENGYANIPLSMYWAVVTMTTVGFGDITPHTTLGRIVTSLIMLLGYSIIAVPTGIFAAELATGIRKAQQQTCPHCQLPDHQPDARYCRGCGAPLQQGGSDEETPAP</sequence>
<evidence type="ECO:0000256" key="9">
    <source>
        <dbReference type="ARBA" id="ARBA00023065"/>
    </source>
</evidence>
<evidence type="ECO:0000256" key="4">
    <source>
        <dbReference type="ARBA" id="ARBA00022692"/>
    </source>
</evidence>
<dbReference type="InterPro" id="IPR028325">
    <property type="entry name" value="VG_K_chnl"/>
</dbReference>
<name>A0A4R0YLX6_9GAMM</name>
<protein>
    <submittedName>
        <fullName evidence="14">Ion transporter</fullName>
    </submittedName>
</protein>
<dbReference type="PANTHER" id="PTHR11537">
    <property type="entry name" value="VOLTAGE-GATED POTASSIUM CHANNEL"/>
    <property type="match status" value="1"/>
</dbReference>
<dbReference type="GO" id="GO:0001508">
    <property type="term" value="P:action potential"/>
    <property type="evidence" value="ECO:0007669"/>
    <property type="project" value="TreeGrafter"/>
</dbReference>
<evidence type="ECO:0000256" key="5">
    <source>
        <dbReference type="ARBA" id="ARBA00022826"/>
    </source>
</evidence>
<keyword evidence="4 12" id="KW-0812">Transmembrane</keyword>
<dbReference type="Gene3D" id="1.10.287.70">
    <property type="match status" value="1"/>
</dbReference>
<gene>
    <name evidence="14" type="ORF">EZM97_34565</name>
</gene>
<evidence type="ECO:0000256" key="8">
    <source>
        <dbReference type="ARBA" id="ARBA00022989"/>
    </source>
</evidence>
<dbReference type="GO" id="GO:0005249">
    <property type="term" value="F:voltage-gated potassium channel activity"/>
    <property type="evidence" value="ECO:0007669"/>
    <property type="project" value="InterPro"/>
</dbReference>
<keyword evidence="3" id="KW-0633">Potassium transport</keyword>
<dbReference type="AlphaFoldDB" id="A0A4R0YLX6"/>
<feature type="domain" description="Ion transport" evidence="13">
    <location>
        <begin position="38"/>
        <end position="249"/>
    </location>
</feature>
<dbReference type="RefSeq" id="WP_131413531.1">
    <property type="nucleotide sequence ID" value="NZ_SJTG01000006.1"/>
</dbReference>
<proteinExistence type="predicted"/>
<dbReference type="SUPFAM" id="SSF81324">
    <property type="entry name" value="Voltage-gated potassium channels"/>
    <property type="match status" value="1"/>
</dbReference>
<keyword evidence="9" id="KW-0406">Ion transport</keyword>
<feature type="transmembrane region" description="Helical" evidence="12">
    <location>
        <begin position="165"/>
        <end position="186"/>
    </location>
</feature>
<feature type="transmembrane region" description="Helical" evidence="12">
    <location>
        <begin position="193"/>
        <end position="212"/>
    </location>
</feature>
<evidence type="ECO:0000313" key="14">
    <source>
        <dbReference type="EMBL" id="TCI06623.1"/>
    </source>
</evidence>